<dbReference type="Proteomes" id="UP000515153">
    <property type="component" value="Unplaced"/>
</dbReference>
<dbReference type="InterPro" id="IPR023213">
    <property type="entry name" value="CAT-like_dom_sf"/>
</dbReference>
<evidence type="ECO:0000313" key="2">
    <source>
        <dbReference type="Proteomes" id="UP000515153"/>
    </source>
</evidence>
<evidence type="ECO:0000313" key="3">
    <source>
        <dbReference type="RefSeq" id="XP_030984789.1"/>
    </source>
</evidence>
<evidence type="ECO:0000256" key="1">
    <source>
        <dbReference type="ARBA" id="ARBA00022679"/>
    </source>
</evidence>
<reference evidence="3" key="1">
    <citation type="journal article" date="2019" name="Mol. Biol. Evol.">
        <title>Blast fungal genomes show frequent chromosomal changes, gene gains and losses, and effector gene turnover.</title>
        <authorList>
            <person name="Gomez Luciano L.B."/>
            <person name="Jason Tsai I."/>
            <person name="Chuma I."/>
            <person name="Tosa Y."/>
            <person name="Chen Y.H."/>
            <person name="Li J.Y."/>
            <person name="Li M.Y."/>
            <person name="Jade Lu M.Y."/>
            <person name="Nakayashiki H."/>
            <person name="Li W.H."/>
        </authorList>
    </citation>
    <scope>NUCLEOTIDE SEQUENCE</scope>
    <source>
        <strain evidence="3">NI907</strain>
    </source>
</reference>
<keyword evidence="2" id="KW-1185">Reference proteome</keyword>
<protein>
    <submittedName>
        <fullName evidence="3">Uncharacterized protein</fullName>
    </submittedName>
</protein>
<dbReference type="InterPro" id="IPR051283">
    <property type="entry name" value="Sec_Metabolite_Acyltrans"/>
</dbReference>
<dbReference type="RefSeq" id="XP_030984789.1">
    <property type="nucleotide sequence ID" value="XM_031122777.1"/>
</dbReference>
<reference evidence="3" key="2">
    <citation type="submission" date="2019-10" db="EMBL/GenBank/DDBJ databases">
        <authorList>
            <consortium name="NCBI Genome Project"/>
        </authorList>
    </citation>
    <scope>NUCLEOTIDE SEQUENCE</scope>
    <source>
        <strain evidence="3">NI907</strain>
    </source>
</reference>
<dbReference type="KEGG" id="pgri:PgNI_02718"/>
<dbReference type="Pfam" id="PF02458">
    <property type="entry name" value="Transferase"/>
    <property type="match status" value="1"/>
</dbReference>
<accession>A0A6P8BCK4</accession>
<dbReference type="GO" id="GO:0016740">
    <property type="term" value="F:transferase activity"/>
    <property type="evidence" value="ECO:0007669"/>
    <property type="project" value="UniProtKB-KW"/>
</dbReference>
<reference evidence="3" key="3">
    <citation type="submission" date="2025-08" db="UniProtKB">
        <authorList>
            <consortium name="RefSeq"/>
        </authorList>
    </citation>
    <scope>IDENTIFICATION</scope>
    <source>
        <strain evidence="3">NI907</strain>
    </source>
</reference>
<name>A0A6P8BCK4_PYRGI</name>
<keyword evidence="1" id="KW-0808">Transferase</keyword>
<dbReference type="Gene3D" id="3.30.559.10">
    <property type="entry name" value="Chloramphenicol acetyltransferase-like domain"/>
    <property type="match status" value="4"/>
</dbReference>
<dbReference type="GeneID" id="41957688"/>
<organism evidence="2 3">
    <name type="scientific">Pyricularia grisea</name>
    <name type="common">Crabgrass-specific blast fungus</name>
    <name type="synonym">Magnaporthe grisea</name>
    <dbReference type="NCBI Taxonomy" id="148305"/>
    <lineage>
        <taxon>Eukaryota</taxon>
        <taxon>Fungi</taxon>
        <taxon>Dikarya</taxon>
        <taxon>Ascomycota</taxon>
        <taxon>Pezizomycotina</taxon>
        <taxon>Sordariomycetes</taxon>
        <taxon>Sordariomycetidae</taxon>
        <taxon>Magnaporthales</taxon>
        <taxon>Pyriculariaceae</taxon>
        <taxon>Pyricularia</taxon>
    </lineage>
</organism>
<dbReference type="PANTHER" id="PTHR31896">
    <property type="entry name" value="FAMILY REGULATORY PROTEIN, PUTATIVE (AFU_ORTHOLOGUE AFUA_3G14730)-RELATED"/>
    <property type="match status" value="1"/>
</dbReference>
<dbReference type="PANTHER" id="PTHR31896:SF13">
    <property type="entry name" value="TRICHOTHECENE 3-O-ACETYLTRANSFERASE"/>
    <property type="match status" value="1"/>
</dbReference>
<sequence length="925" mass="103753">MDPNAGIPTLDNIEKGHFGGETLKDISFWSIPTIIWGEGPEANPNSSPAVSAYQINRCTGGLVLVVQVHYYALDAVGFKNYIMQLAANCAALANSTPFPPFDPANLDVSRLIIKIPVNKLIDGPPIPQKNQNYRKQQTVLLHLPKNKAAELKRLATPRGGDWVSMYDASCAYLWRVFNRVRATLYNPSRDMVLWWGEAINLRPRFCRPPLPQGLMRNALGCAISNTSPVPPLTVAEVVDEAPLSKLTSYIRALTNSCDNEHIDKLLNKVAPVRDKSTISLRLDSYPPISMFITDYRPADVSSFDFGFGKPITYRYLFGGFSTEGVVIMYPSIRSIDPDERCVFSVTMEKKLVGKMIKMREFCDFFEYRGSFFKHMGSRRVANVPTDDVFQLNAIDQVGAISNMMGWTMLKFDQVLDPVKLQETFVSFIKTGDCRKLGGRLRRNEKGHLVIRVPKEFTEQRPAVGFFHAVYYYYELGRQLPTNEPEEINLAPSPTKFHEFAQPSGVPKCLDDYLRSDLPQFWLYIVFFEDATLTCLTWPHATMDGAGLSELLTAWAYTLAGLSNQVPPCLSLRHDLLNDLISDAPDRVPIKEEIFFDSNKIVQFALMRIMWLVMLIIRALFAEKQELRNIWVPKRVIDKIRQESLSALEAADEQGNAGLGGPVKNGKKRAHCAFIPGDFVPDRESGRPFVSESDAMIAFFTRAAARALPPKSRRTVNISIILNIRDRLPSLTARLPKPAVISKDQGDHTARTKFSSLGLTAASVRSSLHAGLTEPQLRAFAKVQLKTYASRLVGLPIIGGIDCFQVTFSSFKVGLLFEMNIFAPAVVEKIERNEPVDKGNIVKAVPRVISPVTSKTSGSLWRLLLRVRGKGLMHLWSRVKVAFRLEFWLFPSTPLSYLPKCNYSFSRGGKMALGFRVYCILSIGKL</sequence>
<dbReference type="AlphaFoldDB" id="A0A6P8BCK4"/>
<proteinExistence type="predicted"/>
<gene>
    <name evidence="3" type="ORF">PgNI_02718</name>
</gene>